<feature type="compositionally biased region" description="Basic residues" evidence="9">
    <location>
        <begin position="469"/>
        <end position="480"/>
    </location>
</feature>
<dbReference type="Pfam" id="PF16519">
    <property type="entry name" value="TRPM_tetra"/>
    <property type="match status" value="1"/>
</dbReference>
<feature type="compositionally biased region" description="Basic and acidic residues" evidence="9">
    <location>
        <begin position="822"/>
        <end position="847"/>
    </location>
</feature>
<evidence type="ECO:0000256" key="9">
    <source>
        <dbReference type="SAM" id="MobiDB-lite"/>
    </source>
</evidence>
<dbReference type="GO" id="GO:0005262">
    <property type="term" value="F:calcium channel activity"/>
    <property type="evidence" value="ECO:0007669"/>
    <property type="project" value="TreeGrafter"/>
</dbReference>
<keyword evidence="3 10" id="KW-0812">Transmembrane</keyword>
<dbReference type="InterPro" id="IPR050927">
    <property type="entry name" value="TRPM"/>
</dbReference>
<feature type="compositionally biased region" description="Basic and acidic residues" evidence="9">
    <location>
        <begin position="1313"/>
        <end position="1335"/>
    </location>
</feature>
<feature type="domain" description="TRPM-like" evidence="14">
    <location>
        <begin position="502"/>
        <end position="769"/>
    </location>
</feature>
<evidence type="ECO:0000259" key="12">
    <source>
        <dbReference type="Pfam" id="PF16519"/>
    </source>
</evidence>
<evidence type="ECO:0000259" key="14">
    <source>
        <dbReference type="Pfam" id="PF25508"/>
    </source>
</evidence>
<feature type="domain" description="Ion transport" evidence="11">
    <location>
        <begin position="880"/>
        <end position="1123"/>
    </location>
</feature>
<feature type="region of interest" description="Disordered" evidence="9">
    <location>
        <begin position="446"/>
        <end position="490"/>
    </location>
</feature>
<keyword evidence="4 10" id="KW-1133">Transmembrane helix</keyword>
<feature type="domain" description="TRPM tetramerisation" evidence="12">
    <location>
        <begin position="1218"/>
        <end position="1272"/>
    </location>
</feature>
<feature type="transmembrane region" description="Helical" evidence="10">
    <location>
        <begin position="870"/>
        <end position="889"/>
    </location>
</feature>
<dbReference type="Proteomes" id="UP000515152">
    <property type="component" value="Chromosome 6"/>
</dbReference>
<dbReference type="InterPro" id="IPR037162">
    <property type="entry name" value="TRPM_tetra_sf"/>
</dbReference>
<feature type="transmembrane region" description="Helical" evidence="10">
    <location>
        <begin position="901"/>
        <end position="917"/>
    </location>
</feature>
<reference evidence="16" key="1">
    <citation type="submission" date="2025-08" db="UniProtKB">
        <authorList>
            <consortium name="RefSeq"/>
        </authorList>
    </citation>
    <scope>IDENTIFICATION</scope>
</reference>
<feature type="transmembrane region" description="Helical" evidence="10">
    <location>
        <begin position="1005"/>
        <end position="1026"/>
    </location>
</feature>
<dbReference type="KEGG" id="char:105891078"/>
<dbReference type="GO" id="GO:0005886">
    <property type="term" value="C:plasma membrane"/>
    <property type="evidence" value="ECO:0007669"/>
    <property type="project" value="TreeGrafter"/>
</dbReference>
<evidence type="ECO:0000256" key="6">
    <source>
        <dbReference type="ARBA" id="ARBA00023136"/>
    </source>
</evidence>
<proteinExistence type="predicted"/>
<feature type="region of interest" description="Disordered" evidence="9">
    <location>
        <begin position="820"/>
        <end position="849"/>
    </location>
</feature>
<feature type="domain" description="TRPM SLOG" evidence="13">
    <location>
        <begin position="113"/>
        <end position="378"/>
    </location>
</feature>
<evidence type="ECO:0000259" key="13">
    <source>
        <dbReference type="Pfam" id="PF18139"/>
    </source>
</evidence>
<comment type="catalytic activity">
    <reaction evidence="8">
        <text>Mg(2+)(in) = Mg(2+)(out)</text>
        <dbReference type="Rhea" id="RHEA:29827"/>
        <dbReference type="ChEBI" id="CHEBI:18420"/>
    </reaction>
</comment>
<keyword evidence="2" id="KW-0813">Transport</keyword>
<feature type="region of interest" description="Disordered" evidence="9">
    <location>
        <begin position="1"/>
        <end position="23"/>
    </location>
</feature>
<dbReference type="PANTHER" id="PTHR13800:SF13">
    <property type="entry name" value="TRANSIENT RECEPTOR POTENTIAL CATION CHANNEL SUBFAMILY M MEMBER 1"/>
    <property type="match status" value="1"/>
</dbReference>
<evidence type="ECO:0000256" key="10">
    <source>
        <dbReference type="SAM" id="Phobius"/>
    </source>
</evidence>
<evidence type="ECO:0000259" key="11">
    <source>
        <dbReference type="Pfam" id="PF00520"/>
    </source>
</evidence>
<dbReference type="Gene3D" id="1.20.5.1010">
    <property type="entry name" value="TRPM, tetramerisation domain"/>
    <property type="match status" value="1"/>
</dbReference>
<evidence type="ECO:0000256" key="8">
    <source>
        <dbReference type="ARBA" id="ARBA00034269"/>
    </source>
</evidence>
<feature type="region of interest" description="Disordered" evidence="9">
    <location>
        <begin position="615"/>
        <end position="636"/>
    </location>
</feature>
<keyword evidence="16" id="KW-0675">Receptor</keyword>
<dbReference type="InterPro" id="IPR041491">
    <property type="entry name" value="TRPM_SLOG"/>
</dbReference>
<evidence type="ECO:0000256" key="7">
    <source>
        <dbReference type="ARBA" id="ARBA00023303"/>
    </source>
</evidence>
<dbReference type="InterPro" id="IPR057366">
    <property type="entry name" value="TRPM-like"/>
</dbReference>
<feature type="compositionally biased region" description="Low complexity" evidence="9">
    <location>
        <begin position="446"/>
        <end position="468"/>
    </location>
</feature>
<keyword evidence="5" id="KW-0406">Ion transport</keyword>
<sequence>MDSRVPGGRKSGSFRHASIKRTISGSQKGQKVWIEKTFQKRECIHILPSKDPTRCSCGRLASQHVGLLSSPAVKNEEDPVEGERWSVNKHTQASPTDAYGVIEFQGGGHSCKAMYIRVSYDTKPDALLQLMVQEWQQELPALLISVHGGLQNFDLQPKLKQVFGKGLIKAAVTTGAWIFTGGVSTGVMRHVGDALKEHSSKSRGKVCAIGIAPWGIVENKEDLIGQDVTRPYQTMSNPLSKLSVLNNSHSHFILVDNGTHGKYGAEVRLRRQLEKHVSLQKINTRLGQGVPLVCLILEGGPNVIATVCEHLREEPPVPVVVCDGSGRASDIISFAHKFSEGNGMVSDAVRDQLLVTIQKTFNYSRSQAQQIYLMVMDCMKKRELITVFRMGSEGQQDIEMAILTALLKGTNASACDQLSLALAWNRVDIARSQIFIGHNLPPGGALPTTTTPLEKTKSPAAVRAPGKGKAARGKKGKAGKAKPEPPEETDPRKLELLNWVISLEQAMMDALVLDRVDFVKLLIENGVNIHHLLTIPRLEELYNTRLGPINTLHSVVRDVKKGNLPPDYQITLIDIGLVLEFLMGGAYRCHYTRKSFRTLYNNLYGLKRPKALKLLGMGDDDPRPKGKKKGKRREEEVDIDVDDPEVCRFQYPFHELLVWAVLMKRQRMALFLWQRGEETMAKALVACKLYKAMAVSLESSQSEVVDDISQDLENNSKEFGQLAYDLLDQSYKQDEQVAMKLLTYELKNWSNSTCLKLAVAAKHRDFIAHTCSQMLLTDMWMGCLRMGKVNGLKVILGIVFPPYILLLDFRFGDDTAYQGVSEDNKDQEDDKSCKDTESKKEDEENAGKKQRRVPIGKKIYEFYNAPFTKFWFNTTAYLGYLMLFNYIILVKMERWPSLQEWIVISYIITLGLEKIRQILMSDPGKLKQKINVWLEEYWNITDLVAISVFLLGLLLRLQNEPYMGYGRVIYCVDIIFWYIRVLDIFGVNKYLGPYVMMMGKMMIDMLYFVVIMLVVLMSFGVARQAILHPDEEPTWRLARNIFYMPYMMIYGEVFADSIDLYAMEINPPCGDHLFEEDGKKLPPCIPGAWLTPAIMACYLLVANILLVNLLIAVFNNTFTQVKSISNQVWKFQRYQLIMTFHDRPILPPPLIIFSHIFIVLKRICCCRHKREGELSERDKGLKLILSPEELRSLYEFEEQCVEEHFREKEDKEQSSNNERIRITSERVENMAVRLEEVNERETKMKACLQTVDLRLGQMEEFASRMMNAVQVLAGVDCSEHLQPRSRNSSICDPASLWRHGSIHSSDGYSLHRYHAETDGPTGAEDKMGSETKQSEKQTLPVIELEQTLDLVSATEGTERWNKSSCLDLSPCDTHANTKLATNPSLVANLFPTQPKAQEERGSPIVEKQKLEAALSYPLEHTRALQHYSFLQVTPPVLGHAHNNKTENQTWGTDDSHVKKWVSQPLATSNKSLSSPYGVSEFEYRKHNLMFQGTVVNTTQKVAVHTCNIMEGNGEIKRDLTDKDRGATEIQVQNKIEERREIDMKSLFLSEKSMYPPLRSKSLHANPWNMRSSYESVDRPCRSASSEHDLPVACDGGPEHHSDRGTTKREDIDRDSMFKN</sequence>
<dbReference type="Pfam" id="PF00520">
    <property type="entry name" value="Ion_trans"/>
    <property type="match status" value="1"/>
</dbReference>
<protein>
    <submittedName>
        <fullName evidence="16">Transient receptor potential cation channel subfamily M member 1</fullName>
    </submittedName>
</protein>
<keyword evidence="15" id="KW-1185">Reference proteome</keyword>
<feature type="compositionally biased region" description="Basic and acidic residues" evidence="9">
    <location>
        <begin position="481"/>
        <end position="490"/>
    </location>
</feature>
<dbReference type="GO" id="GO:0051262">
    <property type="term" value="P:protein tetramerization"/>
    <property type="evidence" value="ECO:0007669"/>
    <property type="project" value="InterPro"/>
</dbReference>
<gene>
    <name evidence="16" type="primary">LOC105891078</name>
</gene>
<feature type="compositionally biased region" description="Basic and acidic residues" evidence="9">
    <location>
        <begin position="1596"/>
        <end position="1619"/>
    </location>
</feature>
<evidence type="ECO:0000313" key="16">
    <source>
        <dbReference type="RefSeq" id="XP_031424516.1"/>
    </source>
</evidence>
<comment type="subcellular location">
    <subcellularLocation>
        <location evidence="1">Membrane</location>
        <topology evidence="1">Multi-pass membrane protein</topology>
    </subcellularLocation>
</comment>
<evidence type="ECO:0000256" key="3">
    <source>
        <dbReference type="ARBA" id="ARBA00022692"/>
    </source>
</evidence>
<keyword evidence="6 10" id="KW-0472">Membrane</keyword>
<dbReference type="InterPro" id="IPR005821">
    <property type="entry name" value="Ion_trans_dom"/>
</dbReference>
<organism evidence="15 16">
    <name type="scientific">Clupea harengus</name>
    <name type="common">Atlantic herring</name>
    <dbReference type="NCBI Taxonomy" id="7950"/>
    <lineage>
        <taxon>Eukaryota</taxon>
        <taxon>Metazoa</taxon>
        <taxon>Chordata</taxon>
        <taxon>Craniata</taxon>
        <taxon>Vertebrata</taxon>
        <taxon>Euteleostomi</taxon>
        <taxon>Actinopterygii</taxon>
        <taxon>Neopterygii</taxon>
        <taxon>Teleostei</taxon>
        <taxon>Clupei</taxon>
        <taxon>Clupeiformes</taxon>
        <taxon>Clupeoidei</taxon>
        <taxon>Clupeidae</taxon>
        <taxon>Clupea</taxon>
    </lineage>
</organism>
<dbReference type="RefSeq" id="XP_031424516.1">
    <property type="nucleotide sequence ID" value="XM_031568656.1"/>
</dbReference>
<evidence type="ECO:0000256" key="4">
    <source>
        <dbReference type="ARBA" id="ARBA00022989"/>
    </source>
</evidence>
<dbReference type="Pfam" id="PF25508">
    <property type="entry name" value="TRPM2"/>
    <property type="match status" value="1"/>
</dbReference>
<evidence type="ECO:0000256" key="1">
    <source>
        <dbReference type="ARBA" id="ARBA00004141"/>
    </source>
</evidence>
<dbReference type="OrthoDB" id="301415at2759"/>
<evidence type="ECO:0000313" key="15">
    <source>
        <dbReference type="Proteomes" id="UP000515152"/>
    </source>
</evidence>
<evidence type="ECO:0000256" key="2">
    <source>
        <dbReference type="ARBA" id="ARBA00022448"/>
    </source>
</evidence>
<evidence type="ECO:0000256" key="5">
    <source>
        <dbReference type="ARBA" id="ARBA00023065"/>
    </source>
</evidence>
<feature type="transmembrane region" description="Helical" evidence="10">
    <location>
        <begin position="1089"/>
        <end position="1114"/>
    </location>
</feature>
<feature type="compositionally biased region" description="Basic and acidic residues" evidence="9">
    <location>
        <begin position="1575"/>
        <end position="1589"/>
    </location>
</feature>
<feature type="region of interest" description="Disordered" evidence="9">
    <location>
        <begin position="1312"/>
        <end position="1337"/>
    </location>
</feature>
<name>A0A6P8FLN5_CLUHA</name>
<feature type="transmembrane region" description="Helical" evidence="10">
    <location>
        <begin position="937"/>
        <end position="955"/>
    </location>
</feature>
<keyword evidence="7" id="KW-0407">Ion channel</keyword>
<dbReference type="GeneID" id="105891078"/>
<feature type="region of interest" description="Disordered" evidence="9">
    <location>
        <begin position="1575"/>
        <end position="1619"/>
    </location>
</feature>
<accession>A0A6P8FLN5</accession>
<dbReference type="Pfam" id="PF18139">
    <property type="entry name" value="LSDAT_euk"/>
    <property type="match status" value="1"/>
</dbReference>
<dbReference type="PANTHER" id="PTHR13800">
    <property type="entry name" value="TRANSIENT RECEPTOR POTENTIAL CATION CHANNEL, SUBFAMILY M, MEMBER 6"/>
    <property type="match status" value="1"/>
</dbReference>
<dbReference type="InterPro" id="IPR032415">
    <property type="entry name" value="TRPM_tetra"/>
</dbReference>